<protein>
    <recommendedName>
        <fullName evidence="11">E3 ubiquitin protein ligase</fullName>
        <ecNumber evidence="11">2.3.2.27</ecNumber>
    </recommendedName>
</protein>
<comment type="subcellular location">
    <subcellularLocation>
        <location evidence="2 11">Nucleus</location>
    </subcellularLocation>
</comment>
<keyword evidence="8 11" id="KW-0862">Zinc</keyword>
<evidence type="ECO:0000256" key="9">
    <source>
        <dbReference type="ARBA" id="ARBA00023242"/>
    </source>
</evidence>
<proteinExistence type="inferred from homology"/>
<dbReference type="InterPro" id="IPR001841">
    <property type="entry name" value="Znf_RING"/>
</dbReference>
<dbReference type="EMBL" id="JAGDFM010000212">
    <property type="protein sequence ID" value="KAG7382315.1"/>
    <property type="molecule type" value="Genomic_DNA"/>
</dbReference>
<feature type="coiled-coil region" evidence="12">
    <location>
        <begin position="47"/>
        <end position="74"/>
    </location>
</feature>
<dbReference type="SMART" id="SM00184">
    <property type="entry name" value="RING"/>
    <property type="match status" value="1"/>
</dbReference>
<dbReference type="Proteomes" id="UP000694044">
    <property type="component" value="Unassembled WGS sequence"/>
</dbReference>
<comment type="caution">
    <text evidence="15">The sequence shown here is derived from an EMBL/GenBank/DDBJ whole genome shotgun (WGS) entry which is preliminary data.</text>
</comment>
<dbReference type="GO" id="GO:0061630">
    <property type="term" value="F:ubiquitin protein ligase activity"/>
    <property type="evidence" value="ECO:0007669"/>
    <property type="project" value="UniProtKB-EC"/>
</dbReference>
<evidence type="ECO:0000256" key="6">
    <source>
        <dbReference type="ARBA" id="ARBA00022771"/>
    </source>
</evidence>
<evidence type="ECO:0000256" key="3">
    <source>
        <dbReference type="ARBA" id="ARBA00004906"/>
    </source>
</evidence>
<evidence type="ECO:0000313" key="16">
    <source>
        <dbReference type="Proteomes" id="UP000694044"/>
    </source>
</evidence>
<evidence type="ECO:0000259" key="14">
    <source>
        <dbReference type="PROSITE" id="PS50089"/>
    </source>
</evidence>
<keyword evidence="11 12" id="KW-0175">Coiled coil</keyword>
<evidence type="ECO:0000256" key="7">
    <source>
        <dbReference type="ARBA" id="ARBA00022786"/>
    </source>
</evidence>
<dbReference type="PROSITE" id="PS50089">
    <property type="entry name" value="ZF_RING_2"/>
    <property type="match status" value="1"/>
</dbReference>
<evidence type="ECO:0000256" key="5">
    <source>
        <dbReference type="ARBA" id="ARBA00022723"/>
    </source>
</evidence>
<keyword evidence="7 11" id="KW-0833">Ubl conjugation pathway</keyword>
<evidence type="ECO:0000256" key="8">
    <source>
        <dbReference type="ARBA" id="ARBA00022833"/>
    </source>
</evidence>
<dbReference type="GO" id="GO:0016567">
    <property type="term" value="P:protein ubiquitination"/>
    <property type="evidence" value="ECO:0007669"/>
    <property type="project" value="UniProtKB-UniRule"/>
</dbReference>
<keyword evidence="16" id="KW-1185">Reference proteome</keyword>
<dbReference type="OrthoDB" id="10266039at2759"/>
<dbReference type="PANTHER" id="PTHR23163:SF0">
    <property type="entry name" value="E3 UBIQUITIN-PROTEIN LIGASE BRE1"/>
    <property type="match status" value="1"/>
</dbReference>
<feature type="region of interest" description="Disordered" evidence="13">
    <location>
        <begin position="486"/>
        <end position="511"/>
    </location>
</feature>
<evidence type="ECO:0000313" key="15">
    <source>
        <dbReference type="EMBL" id="KAG7382315.1"/>
    </source>
</evidence>
<evidence type="ECO:0000256" key="10">
    <source>
        <dbReference type="PROSITE-ProRule" id="PRU00175"/>
    </source>
</evidence>
<dbReference type="GO" id="GO:0008270">
    <property type="term" value="F:zinc ion binding"/>
    <property type="evidence" value="ECO:0007669"/>
    <property type="project" value="UniProtKB-KW"/>
</dbReference>
<feature type="coiled-coil region" evidence="12">
    <location>
        <begin position="246"/>
        <end position="273"/>
    </location>
</feature>
<keyword evidence="11" id="KW-0156">Chromatin regulator</keyword>
<feature type="compositionally biased region" description="Basic and acidic residues" evidence="13">
    <location>
        <begin position="486"/>
        <end position="495"/>
    </location>
</feature>
<evidence type="ECO:0000256" key="4">
    <source>
        <dbReference type="ARBA" id="ARBA00022679"/>
    </source>
</evidence>
<evidence type="ECO:0000256" key="12">
    <source>
        <dbReference type="SAM" id="Coils"/>
    </source>
</evidence>
<dbReference type="PROSITE" id="PS00518">
    <property type="entry name" value="ZF_RING_1"/>
    <property type="match status" value="1"/>
</dbReference>
<organism evidence="15 16">
    <name type="scientific">Phytophthora pseudosyringae</name>
    <dbReference type="NCBI Taxonomy" id="221518"/>
    <lineage>
        <taxon>Eukaryota</taxon>
        <taxon>Sar</taxon>
        <taxon>Stramenopiles</taxon>
        <taxon>Oomycota</taxon>
        <taxon>Peronosporomycetes</taxon>
        <taxon>Peronosporales</taxon>
        <taxon>Peronosporaceae</taxon>
        <taxon>Phytophthora</taxon>
    </lineage>
</organism>
<feature type="region of interest" description="Disordered" evidence="13">
    <location>
        <begin position="300"/>
        <end position="319"/>
    </location>
</feature>
<comment type="pathway">
    <text evidence="3 11">Protein modification; protein ubiquitination.</text>
</comment>
<dbReference type="GO" id="GO:0006325">
    <property type="term" value="P:chromatin organization"/>
    <property type="evidence" value="ECO:0007669"/>
    <property type="project" value="UniProtKB-KW"/>
</dbReference>
<keyword evidence="6 10" id="KW-0863">Zinc-finger</keyword>
<dbReference type="InterPro" id="IPR013956">
    <property type="entry name" value="E3_ubiquit_lig_Bre1"/>
</dbReference>
<feature type="coiled-coil region" evidence="12">
    <location>
        <begin position="681"/>
        <end position="757"/>
    </location>
</feature>
<keyword evidence="5 11" id="KW-0479">Metal-binding</keyword>
<accession>A0A8T1VLV7</accession>
<evidence type="ECO:0000256" key="1">
    <source>
        <dbReference type="ARBA" id="ARBA00000900"/>
    </source>
</evidence>
<dbReference type="CDD" id="cd16499">
    <property type="entry name" value="RING-HC_Bre1-like"/>
    <property type="match status" value="1"/>
</dbReference>
<evidence type="ECO:0000256" key="11">
    <source>
        <dbReference type="RuleBase" id="RU365038"/>
    </source>
</evidence>
<dbReference type="GO" id="GO:0033503">
    <property type="term" value="C:HULC complex"/>
    <property type="evidence" value="ECO:0007669"/>
    <property type="project" value="TreeGrafter"/>
</dbReference>
<evidence type="ECO:0000256" key="2">
    <source>
        <dbReference type="ARBA" id="ARBA00004123"/>
    </source>
</evidence>
<dbReference type="GO" id="GO:0005634">
    <property type="term" value="C:nucleus"/>
    <property type="evidence" value="ECO:0007669"/>
    <property type="project" value="UniProtKB-SubCell"/>
</dbReference>
<sequence length="833" mass="95297">MADTGTYARENGVSHRKRREALSGGETAPKKIKLEDDTPPEANPNTMEAVREKNKALEIDMKEKNRRIAYLTKKCEALYRSRGVTGASFRCLRRRWFLLQDELLAAVKTVDPSAASDGAWQAALDAVDGFGQVRVRAEELKLNLPEWFITVAKDAEQVEPDAAASLPSDDDADDSTFITTDDLSKMEKEVLEQLQQKSEETKWLLQKLLAVVASVSADKTKPIEYAHILQGKRAAVAESLGLKDQLQACKTQIAELEHDVEAKEAERHSACRDYDRLSAFVKQRGGVNTDSVDASAIKKEQVADGDKSGEITSSGSSSADTVKQEALVQKEKEHAKIVATLRENVGILSNKLYQERHKLESMKRELEKFKALETAWKNDEAALIQDHEEKLKQFHDEKAHGDEEYKKLLHKTKDLEHHMTEKWEKKITKIQAEMSKTKSQMDELNLKNVSLREKVSNGSTYRDQLFEAKSEVESVNRENTNLKAQIERERSRADRAQSSTDNHETQTLTKKATLLEKEKLELQQAYDALKQAEMKNACEKLSDALKRLSEVETKLDQERQEHHECSSDREKLRAQIEDMKASSEASREENDALLLEIETMAKDVESSRHDRKKFLQQIEEKRNANKKLHTLFAREEQAKSHCFEELAAARLQVSSLSTVHKHQKAFIESSKESLQTKDIELEKMKEYVKTIEAEREASDAEKRMLLRNAEVAKKICATAEKSQQQLQQEKQKPCGQCETHRKKMEEMERKLQHTKSASSTGELTDLERFELRDLQKLVNCSVCQDRRKDVLISKCFHMFCKECIENNLKSRNRKCPTCKKMFGHDDVKTVWFT</sequence>
<gene>
    <name evidence="15" type="primary">BRE1_1</name>
    <name evidence="15" type="ORF">PHYPSEUDO_005047</name>
</gene>
<keyword evidence="4 11" id="KW-0808">Transferase</keyword>
<dbReference type="AlphaFoldDB" id="A0A8T1VLV7"/>
<evidence type="ECO:0000256" key="13">
    <source>
        <dbReference type="SAM" id="MobiDB-lite"/>
    </source>
</evidence>
<dbReference type="InterPro" id="IPR017907">
    <property type="entry name" value="Znf_RING_CS"/>
</dbReference>
<name>A0A8T1VLV7_9STRA</name>
<comment type="similarity">
    <text evidence="11">Belongs to the BRE1 family.</text>
</comment>
<feature type="domain" description="RING-type" evidence="14">
    <location>
        <begin position="780"/>
        <end position="819"/>
    </location>
</feature>
<reference evidence="15" key="1">
    <citation type="submission" date="2021-02" db="EMBL/GenBank/DDBJ databases">
        <authorList>
            <person name="Palmer J.M."/>
        </authorList>
    </citation>
    <scope>NUCLEOTIDE SEQUENCE</scope>
    <source>
        <strain evidence="15">SCRP734</strain>
    </source>
</reference>
<comment type="catalytic activity">
    <reaction evidence="1 11">
        <text>S-ubiquitinyl-[E2 ubiquitin-conjugating enzyme]-L-cysteine + [acceptor protein]-L-lysine = [E2 ubiquitin-conjugating enzyme]-L-cysteine + N(6)-ubiquitinyl-[acceptor protein]-L-lysine.</text>
        <dbReference type="EC" id="2.3.2.27"/>
    </reaction>
</comment>
<feature type="compositionally biased region" description="Basic and acidic residues" evidence="13">
    <location>
        <begin position="300"/>
        <end position="309"/>
    </location>
</feature>
<dbReference type="PANTHER" id="PTHR23163">
    <property type="entry name" value="RING FINGER PROTEIN-RELATED"/>
    <property type="match status" value="1"/>
</dbReference>
<dbReference type="EC" id="2.3.2.27" evidence="11"/>
<feature type="region of interest" description="Disordered" evidence="13">
    <location>
        <begin position="1"/>
        <end position="44"/>
    </location>
</feature>
<dbReference type="Pfam" id="PF13923">
    <property type="entry name" value="zf-C3HC4_2"/>
    <property type="match status" value="1"/>
</dbReference>
<keyword evidence="9 11" id="KW-0539">Nucleus</keyword>